<keyword evidence="1" id="KW-0732">Signal</keyword>
<gene>
    <name evidence="3" type="ORF">ORQ98_28050</name>
</gene>
<dbReference type="InterPro" id="IPR036435">
    <property type="entry name" value="Leukocidin/porin_MspA_sf"/>
</dbReference>
<dbReference type="SUPFAM" id="SSF56959">
    <property type="entry name" value="Leukocidin-like"/>
    <property type="match status" value="1"/>
</dbReference>
<dbReference type="InterPro" id="IPR035992">
    <property type="entry name" value="Ricin_B-like_lectins"/>
</dbReference>
<evidence type="ECO:0000313" key="4">
    <source>
        <dbReference type="Proteomes" id="UP001528823"/>
    </source>
</evidence>
<dbReference type="PROSITE" id="PS50231">
    <property type="entry name" value="RICIN_B_LECTIN"/>
    <property type="match status" value="1"/>
</dbReference>
<dbReference type="RefSeq" id="WP_274692125.1">
    <property type="nucleotide sequence ID" value="NZ_JAPMOU010000089.1"/>
</dbReference>
<organism evidence="3 4">
    <name type="scientific">Spartinivicinus poritis</name>
    <dbReference type="NCBI Taxonomy" id="2994640"/>
    <lineage>
        <taxon>Bacteria</taxon>
        <taxon>Pseudomonadati</taxon>
        <taxon>Pseudomonadota</taxon>
        <taxon>Gammaproteobacteria</taxon>
        <taxon>Oceanospirillales</taxon>
        <taxon>Zooshikellaceae</taxon>
        <taxon>Spartinivicinus</taxon>
    </lineage>
</organism>
<feature type="domain" description="Ricin B lectin" evidence="2">
    <location>
        <begin position="545"/>
        <end position="659"/>
    </location>
</feature>
<proteinExistence type="predicted"/>
<evidence type="ECO:0000259" key="2">
    <source>
        <dbReference type="SMART" id="SM00458"/>
    </source>
</evidence>
<reference evidence="3 4" key="1">
    <citation type="submission" date="2022-11" db="EMBL/GenBank/DDBJ databases">
        <title>Spartinivicinus poritis sp. nov., isolated from scleractinian coral Porites lutea.</title>
        <authorList>
            <person name="Zhang G."/>
            <person name="Cai L."/>
            <person name="Wei Q."/>
        </authorList>
    </citation>
    <scope>NUCLEOTIDE SEQUENCE [LARGE SCALE GENOMIC DNA]</scope>
    <source>
        <strain evidence="3 4">A2-2</strain>
    </source>
</reference>
<name>A0ABT5UKA5_9GAMM</name>
<dbReference type="SMART" id="SM00458">
    <property type="entry name" value="RICIN"/>
    <property type="match status" value="1"/>
</dbReference>
<dbReference type="InterPro" id="IPR000772">
    <property type="entry name" value="Ricin_B_lectin"/>
</dbReference>
<dbReference type="Proteomes" id="UP001528823">
    <property type="component" value="Unassembled WGS sequence"/>
</dbReference>
<sequence>MKNKIISPSRKWVASLALIATLPVVSTGYSSDLPGYLISQKQVGFISYPSETANQLIASQDWGQQSIYTNTDLSQVNLVIINLAEYTSNEAINIAKQAFRMGKILILDSSQAANSDQVAEITAKIIGIGLTDPIVVVRKQNNTPEYKSLSVSTELTEEEAKSRLVEETEAIIKEWDTSELNSSSSSKSSRVRRSAALYSSTSTSSTPYRPEVTIPLEFRHIGFKCRVGKEFDGNGWSNSANWNGTIEDACNGEASVSLFYNLDFIRSVPFNGGGDQNADNAKYVRVTLNPGGGETGGSASGGAGWHLVDKPTHKHTWFESWTNRLTWFGPIAMDYAVEITTSDSDVHLFNTIPNNKPKESEIREVSGFTVGVEAGGKAEVGEKGPTVGVEAKGSFSYSSQRWVTYKAHEYTVENQSRAGTQDRAKWLWDRKFSEDSKNWRTNDTCALWCSDWFFKDTAFSAASYANYKPGFSATFQAPSDKSGESTFTISNKVTVAALGGRVQYMIWYQGYTPWSYNGTAYTFNKNFRVNWDAPVFEPEVNVSIEAFRKDSPQGICLDVESNSITEGTRVIGYSCQYSNNQLWGLDNYQRYRSRVGKDRCLTAESDNRVTVRSCTAAANQKWRWEGDYLVNELGKYLGIVNGEVKMTNNADDYRDWRNYVRNIEADKILTVLN</sequence>
<comment type="caution">
    <text evidence="3">The sequence shown here is derived from an EMBL/GenBank/DDBJ whole genome shotgun (WGS) entry which is preliminary data.</text>
</comment>
<dbReference type="EMBL" id="JAPMOU010000089">
    <property type="protein sequence ID" value="MDE1465823.1"/>
    <property type="molecule type" value="Genomic_DNA"/>
</dbReference>
<dbReference type="Gene3D" id="2.70.240.20">
    <property type="entry name" value="Leukocidin/Hemolysin toxin, cytolysin domain"/>
    <property type="match status" value="1"/>
</dbReference>
<protein>
    <submittedName>
        <fullName evidence="3">Leukocidin family pore-forming toxin</fullName>
    </submittedName>
</protein>
<evidence type="ECO:0000256" key="1">
    <source>
        <dbReference type="ARBA" id="ARBA00022729"/>
    </source>
</evidence>
<dbReference type="CDD" id="cd23423">
    <property type="entry name" value="beta-trefoil_Ricin_hemolysin"/>
    <property type="match status" value="1"/>
</dbReference>
<keyword evidence="4" id="KW-1185">Reference proteome</keyword>
<dbReference type="Pfam" id="PF07968">
    <property type="entry name" value="Leukocidin"/>
    <property type="match status" value="1"/>
</dbReference>
<dbReference type="SUPFAM" id="SSF50370">
    <property type="entry name" value="Ricin B-like lectins"/>
    <property type="match status" value="1"/>
</dbReference>
<evidence type="ECO:0000313" key="3">
    <source>
        <dbReference type="EMBL" id="MDE1465823.1"/>
    </source>
</evidence>
<dbReference type="InterPro" id="IPR016183">
    <property type="entry name" value="Leukocidin/Hemolysin_toxin"/>
</dbReference>
<dbReference type="Pfam" id="PF00652">
    <property type="entry name" value="Ricin_B_lectin"/>
    <property type="match status" value="1"/>
</dbReference>
<accession>A0ABT5UKA5</accession>
<dbReference type="Gene3D" id="2.70.240.10">
    <property type="entry name" value="Leukocidin/porin MspA"/>
    <property type="match status" value="1"/>
</dbReference>